<evidence type="ECO:0000256" key="1">
    <source>
        <dbReference type="ARBA" id="ARBA00000548"/>
    </source>
</evidence>
<dbReference type="PROSITE" id="PS51166">
    <property type="entry name" value="CBM20"/>
    <property type="match status" value="1"/>
</dbReference>
<dbReference type="AlphaFoldDB" id="A0A6G3X9W1"/>
<comment type="similarity">
    <text evidence="2">Belongs to the glycosyl hydrolase 13 family.</text>
</comment>
<dbReference type="SUPFAM" id="SSF49452">
    <property type="entry name" value="Starch-binding domain-like"/>
    <property type="match status" value="1"/>
</dbReference>
<dbReference type="PANTHER" id="PTHR15048">
    <property type="entry name" value="STARCH-BINDING DOMAIN-CONTAINING PROTEIN 1"/>
    <property type="match status" value="1"/>
</dbReference>
<reference evidence="7" key="1">
    <citation type="submission" date="2020-01" db="EMBL/GenBank/DDBJ databases">
        <title>Insect and environment-associated Actinomycetes.</title>
        <authorList>
            <person name="Currrie C."/>
            <person name="Chevrette M."/>
            <person name="Carlson C."/>
            <person name="Stubbendieck R."/>
            <person name="Wendt-Pienkowski E."/>
        </authorList>
    </citation>
    <scope>NUCLEOTIDE SEQUENCE</scope>
    <source>
        <strain evidence="7">SID7499</strain>
    </source>
</reference>
<evidence type="ECO:0000256" key="4">
    <source>
        <dbReference type="ARBA" id="ARBA00030238"/>
    </source>
</evidence>
<evidence type="ECO:0000259" key="6">
    <source>
        <dbReference type="PROSITE" id="PS51166"/>
    </source>
</evidence>
<dbReference type="InterPro" id="IPR013783">
    <property type="entry name" value="Ig-like_fold"/>
</dbReference>
<feature type="region of interest" description="Disordered" evidence="5">
    <location>
        <begin position="1"/>
        <end position="25"/>
    </location>
</feature>
<dbReference type="Gene3D" id="2.60.40.10">
    <property type="entry name" value="Immunoglobulins"/>
    <property type="match status" value="1"/>
</dbReference>
<dbReference type="GO" id="GO:0004556">
    <property type="term" value="F:alpha-amylase activity"/>
    <property type="evidence" value="ECO:0007669"/>
    <property type="project" value="UniProtKB-EC"/>
</dbReference>
<dbReference type="EMBL" id="JAAGMN010005100">
    <property type="protein sequence ID" value="NEE14521.1"/>
    <property type="molecule type" value="Genomic_DNA"/>
</dbReference>
<dbReference type="InterPro" id="IPR013784">
    <property type="entry name" value="Carb-bd-like_fold"/>
</dbReference>
<organism evidence="7">
    <name type="scientific">Streptomyces sp. SID7499</name>
    <dbReference type="NCBI Taxonomy" id="2706086"/>
    <lineage>
        <taxon>Bacteria</taxon>
        <taxon>Bacillati</taxon>
        <taxon>Actinomycetota</taxon>
        <taxon>Actinomycetes</taxon>
        <taxon>Kitasatosporales</taxon>
        <taxon>Streptomycetaceae</taxon>
        <taxon>Streptomyces</taxon>
    </lineage>
</organism>
<dbReference type="InterPro" id="IPR002044">
    <property type="entry name" value="CBM20"/>
</dbReference>
<keyword evidence="7" id="KW-0326">Glycosidase</keyword>
<dbReference type="GO" id="GO:0016020">
    <property type="term" value="C:membrane"/>
    <property type="evidence" value="ECO:0007669"/>
    <property type="project" value="TreeGrafter"/>
</dbReference>
<sequence>TCGGGGTNPDPDPGNGTPGASFGVNATTQLGQNIHVTGDQAALGNWNPAAAPKLDPAAYPVWKLDVNLPAGTTFAYKYVRKDAAGNVTWESGANRTATVPASGKVTLTADVWRS</sequence>
<dbReference type="PANTHER" id="PTHR15048:SF0">
    <property type="entry name" value="STARCH-BINDING DOMAIN-CONTAINING PROTEIN 1"/>
    <property type="match status" value="1"/>
</dbReference>
<evidence type="ECO:0000256" key="2">
    <source>
        <dbReference type="ARBA" id="ARBA00008061"/>
    </source>
</evidence>
<dbReference type="FunFam" id="2.60.40.10:FF:000552">
    <property type="entry name" value="Related to glucoamylase"/>
    <property type="match status" value="1"/>
</dbReference>
<evidence type="ECO:0000256" key="5">
    <source>
        <dbReference type="SAM" id="MobiDB-lite"/>
    </source>
</evidence>
<proteinExistence type="inferred from homology"/>
<gene>
    <name evidence="7" type="ORF">G3M58_49660</name>
</gene>
<feature type="domain" description="CBM20" evidence="6">
    <location>
        <begin position="12"/>
        <end position="114"/>
    </location>
</feature>
<dbReference type="EC" id="3.2.1.1" evidence="3"/>
<evidence type="ECO:0000313" key="7">
    <source>
        <dbReference type="EMBL" id="NEE14521.1"/>
    </source>
</evidence>
<dbReference type="Pfam" id="PF00686">
    <property type="entry name" value="CBM_20"/>
    <property type="match status" value="1"/>
</dbReference>
<feature type="non-terminal residue" evidence="7">
    <location>
        <position position="1"/>
    </location>
</feature>
<dbReference type="GO" id="GO:2001070">
    <property type="term" value="F:starch binding"/>
    <property type="evidence" value="ECO:0007669"/>
    <property type="project" value="InterPro"/>
</dbReference>
<name>A0A6G3X9W1_9ACTN</name>
<dbReference type="GO" id="GO:0005975">
    <property type="term" value="P:carbohydrate metabolic process"/>
    <property type="evidence" value="ECO:0007669"/>
    <property type="project" value="UniProtKB-ARBA"/>
</dbReference>
<comment type="caution">
    <text evidence="7">The sequence shown here is derived from an EMBL/GenBank/DDBJ whole genome shotgun (WGS) entry which is preliminary data.</text>
</comment>
<dbReference type="SMART" id="SM01065">
    <property type="entry name" value="CBM_2"/>
    <property type="match status" value="1"/>
</dbReference>
<keyword evidence="7" id="KW-0378">Hydrolase</keyword>
<accession>A0A6G3X9W1</accession>
<comment type="catalytic activity">
    <reaction evidence="1">
        <text>Endohydrolysis of (1-&gt;4)-alpha-D-glucosidic linkages in polysaccharides containing three or more (1-&gt;4)-alpha-linked D-glucose units.</text>
        <dbReference type="EC" id="3.2.1.1"/>
    </reaction>
</comment>
<protein>
    <recommendedName>
        <fullName evidence="3">alpha-amylase</fullName>
        <ecNumber evidence="3">3.2.1.1</ecNumber>
    </recommendedName>
    <alternativeName>
        <fullName evidence="4">1,4-alpha-D-glucan glucanohydrolase</fullName>
    </alternativeName>
</protein>
<evidence type="ECO:0000256" key="3">
    <source>
        <dbReference type="ARBA" id="ARBA00012595"/>
    </source>
</evidence>